<reference evidence="2 3" key="1">
    <citation type="submission" date="2020-08" db="EMBL/GenBank/DDBJ databases">
        <title>Genomic Encyclopedia of Type Strains, Phase IV (KMG-V): Genome sequencing to study the core and pangenomes of soil and plant-associated prokaryotes.</title>
        <authorList>
            <person name="Whitman W."/>
        </authorList>
    </citation>
    <scope>NUCLEOTIDE SEQUENCE [LARGE SCALE GENOMIC DNA]</scope>
    <source>
        <strain evidence="2 3">ANJLi2</strain>
    </source>
</reference>
<evidence type="ECO:0000256" key="1">
    <source>
        <dbReference type="SAM" id="MobiDB-lite"/>
    </source>
</evidence>
<gene>
    <name evidence="2" type="ORF">HDF23_002742</name>
</gene>
<feature type="compositionally biased region" description="Polar residues" evidence="1">
    <location>
        <begin position="15"/>
        <end position="24"/>
    </location>
</feature>
<feature type="compositionally biased region" description="Basic and acidic residues" evidence="1">
    <location>
        <begin position="1"/>
        <end position="10"/>
    </location>
</feature>
<proteinExistence type="predicted"/>
<evidence type="ECO:0000313" key="3">
    <source>
        <dbReference type="Proteomes" id="UP000541583"/>
    </source>
</evidence>
<comment type="caution">
    <text evidence="2">The sequence shown here is derived from an EMBL/GenBank/DDBJ whole genome shotgun (WGS) entry which is preliminary data.</text>
</comment>
<name>A0ABR6PK18_9SPHI</name>
<accession>A0ABR6PK18</accession>
<dbReference type="EMBL" id="JACHCB010000006">
    <property type="protein sequence ID" value="MBB6109986.1"/>
    <property type="molecule type" value="Genomic_DNA"/>
</dbReference>
<protein>
    <submittedName>
        <fullName evidence="2">Uncharacterized protein</fullName>
    </submittedName>
</protein>
<keyword evidence="3" id="KW-1185">Reference proteome</keyword>
<feature type="region of interest" description="Disordered" evidence="1">
    <location>
        <begin position="1"/>
        <end position="31"/>
    </location>
</feature>
<organism evidence="2 3">
    <name type="scientific">Mucilaginibacter lappiensis</name>
    <dbReference type="NCBI Taxonomy" id="354630"/>
    <lineage>
        <taxon>Bacteria</taxon>
        <taxon>Pseudomonadati</taxon>
        <taxon>Bacteroidota</taxon>
        <taxon>Sphingobacteriia</taxon>
        <taxon>Sphingobacteriales</taxon>
        <taxon>Sphingobacteriaceae</taxon>
        <taxon>Mucilaginibacter</taxon>
    </lineage>
</organism>
<dbReference type="Proteomes" id="UP000541583">
    <property type="component" value="Unassembled WGS sequence"/>
</dbReference>
<sequence>MDTRYNRQDIGRYQTGATPSQQSIDHYFPMS</sequence>
<evidence type="ECO:0000313" key="2">
    <source>
        <dbReference type="EMBL" id="MBB6109986.1"/>
    </source>
</evidence>